<keyword evidence="3" id="KW-1003">Cell membrane</keyword>
<evidence type="ECO:0000256" key="8">
    <source>
        <dbReference type="ARBA" id="ARBA00023136"/>
    </source>
</evidence>
<dbReference type="RefSeq" id="WP_147846608.1">
    <property type="nucleotide sequence ID" value="NZ_VDUZ01000008.1"/>
</dbReference>
<feature type="transmembrane region" description="Helical" evidence="9">
    <location>
        <begin position="216"/>
        <end position="235"/>
    </location>
</feature>
<evidence type="ECO:0000256" key="2">
    <source>
        <dbReference type="ARBA" id="ARBA00022448"/>
    </source>
</evidence>
<dbReference type="AlphaFoldDB" id="A0A5C8PQ66"/>
<keyword evidence="2" id="KW-0813">Transport</keyword>
<evidence type="ECO:0000313" key="11">
    <source>
        <dbReference type="EMBL" id="TXL77568.1"/>
    </source>
</evidence>
<evidence type="ECO:0000256" key="1">
    <source>
        <dbReference type="ARBA" id="ARBA00004651"/>
    </source>
</evidence>
<feature type="transmembrane region" description="Helical" evidence="9">
    <location>
        <begin position="16"/>
        <end position="33"/>
    </location>
</feature>
<evidence type="ECO:0000313" key="12">
    <source>
        <dbReference type="Proteomes" id="UP000321638"/>
    </source>
</evidence>
<dbReference type="EMBL" id="VDUZ01000008">
    <property type="protein sequence ID" value="TXL77568.1"/>
    <property type="molecule type" value="Genomic_DNA"/>
</dbReference>
<dbReference type="SMART" id="SM00382">
    <property type="entry name" value="AAA"/>
    <property type="match status" value="1"/>
</dbReference>
<feature type="transmembrane region" description="Helical" evidence="9">
    <location>
        <begin position="251"/>
        <end position="278"/>
    </location>
</feature>
<evidence type="ECO:0000256" key="6">
    <source>
        <dbReference type="ARBA" id="ARBA00022840"/>
    </source>
</evidence>
<dbReference type="Pfam" id="PF00005">
    <property type="entry name" value="ABC_tran"/>
    <property type="match status" value="1"/>
</dbReference>
<organism evidence="11 12">
    <name type="scientific">Vineibacter terrae</name>
    <dbReference type="NCBI Taxonomy" id="2586908"/>
    <lineage>
        <taxon>Bacteria</taxon>
        <taxon>Pseudomonadati</taxon>
        <taxon>Pseudomonadota</taxon>
        <taxon>Alphaproteobacteria</taxon>
        <taxon>Hyphomicrobiales</taxon>
        <taxon>Vineibacter</taxon>
    </lineage>
</organism>
<dbReference type="Pfam" id="PF02653">
    <property type="entry name" value="BPD_transp_2"/>
    <property type="match status" value="1"/>
</dbReference>
<reference evidence="11 12" key="1">
    <citation type="submission" date="2019-06" db="EMBL/GenBank/DDBJ databases">
        <title>New taxonomy in bacterial strain CC-CFT640, isolated from vineyard.</title>
        <authorList>
            <person name="Lin S.-Y."/>
            <person name="Tsai C.-F."/>
            <person name="Young C.-C."/>
        </authorList>
    </citation>
    <scope>NUCLEOTIDE SEQUENCE [LARGE SCALE GENOMIC DNA]</scope>
    <source>
        <strain evidence="11 12">CC-CFT640</strain>
    </source>
</reference>
<dbReference type="Gene3D" id="3.40.50.300">
    <property type="entry name" value="P-loop containing nucleotide triphosphate hydrolases"/>
    <property type="match status" value="1"/>
</dbReference>
<evidence type="ECO:0000256" key="3">
    <source>
        <dbReference type="ARBA" id="ARBA00022475"/>
    </source>
</evidence>
<feature type="transmembrane region" description="Helical" evidence="9">
    <location>
        <begin position="91"/>
        <end position="111"/>
    </location>
</feature>
<dbReference type="InterPro" id="IPR003439">
    <property type="entry name" value="ABC_transporter-like_ATP-bd"/>
</dbReference>
<sequence length="605" mass="63446">MRDTVRRLVDSPANGWRLLLALAAILYVAPLLVGTEYRLFVATQMGVYVMVAIGLNLLNGYGGQVSLGHGALVGIGAYAAALAMVDAQWSFWPAAALAMAAAAVVGAMMALPALRLSTWYFALVTLGFAQVMEGLMTEWRELTHGFAGVVGIPQPALLGYALPSTGLYWLVLTLDLLAVAAVASLLRSRFGRALIAVRDNPVAATASGVSMVWIKMFAFVVSAAIAGLAGALFAVQKTVITPEDFTAEFSIFFLLVVVLGGAGRLWGPVVGALVFFLVPELLAALQSWRLLIYGAALLVLMLYAPHGLVGAVEAGWKRLRARLGLSNIAPLPVTGAQQDGGIRPIDGVALSVRGVEKRFGGVAALAGVSLEVAPGTSHAIVGPNGSGKTTLLNMISGFYPVDAGAIAVGGRSVIGLAPHRIAHRGVGRTFQTPRMMPDLTVLDNILLGAFMAETQGALAATLRLPAARREQAQSLAEAMRYLDFVGLRERAMEPAGELPHGQQRLAEIARALVGRPRLLLLDEPAAGLSLDELDRLGELISAIRGLGTTVVIVEHHLELVANICSSVTVLERGAVLASGTPAEVFSNEAVISAYMGAHVRIEAAS</sequence>
<dbReference type="InterPro" id="IPR003593">
    <property type="entry name" value="AAA+_ATPase"/>
</dbReference>
<feature type="transmembrane region" description="Helical" evidence="9">
    <location>
        <begin position="39"/>
        <end position="58"/>
    </location>
</feature>
<gene>
    <name evidence="11" type="ORF">FHP25_09055</name>
</gene>
<feature type="transmembrane region" description="Helical" evidence="9">
    <location>
        <begin position="167"/>
        <end position="186"/>
    </location>
</feature>
<dbReference type="OrthoDB" id="9805029at2"/>
<accession>A0A5C8PQ66</accession>
<evidence type="ECO:0000259" key="10">
    <source>
        <dbReference type="PROSITE" id="PS50893"/>
    </source>
</evidence>
<feature type="transmembrane region" description="Helical" evidence="9">
    <location>
        <begin position="118"/>
        <end position="136"/>
    </location>
</feature>
<dbReference type="CDD" id="cd03219">
    <property type="entry name" value="ABC_Mj1267_LivG_branched"/>
    <property type="match status" value="1"/>
</dbReference>
<evidence type="ECO:0000256" key="7">
    <source>
        <dbReference type="ARBA" id="ARBA00022989"/>
    </source>
</evidence>
<dbReference type="GO" id="GO:0016887">
    <property type="term" value="F:ATP hydrolysis activity"/>
    <property type="evidence" value="ECO:0007669"/>
    <property type="project" value="InterPro"/>
</dbReference>
<dbReference type="SUPFAM" id="SSF52540">
    <property type="entry name" value="P-loop containing nucleoside triphosphate hydrolases"/>
    <property type="match status" value="1"/>
</dbReference>
<dbReference type="InterPro" id="IPR001851">
    <property type="entry name" value="ABC_transp_permease"/>
</dbReference>
<dbReference type="Proteomes" id="UP000321638">
    <property type="component" value="Unassembled WGS sequence"/>
</dbReference>
<keyword evidence="6 11" id="KW-0067">ATP-binding</keyword>
<dbReference type="FunFam" id="3.40.50.300:FF:000421">
    <property type="entry name" value="Branched-chain amino acid ABC transporter ATP-binding protein"/>
    <property type="match status" value="1"/>
</dbReference>
<keyword evidence="7 9" id="KW-1133">Transmembrane helix</keyword>
<comment type="caution">
    <text evidence="11">The sequence shown here is derived from an EMBL/GenBank/DDBJ whole genome shotgun (WGS) entry which is preliminary data.</text>
</comment>
<dbReference type="InterPro" id="IPR027417">
    <property type="entry name" value="P-loop_NTPase"/>
</dbReference>
<name>A0A5C8PQ66_9HYPH</name>
<dbReference type="CDD" id="cd06581">
    <property type="entry name" value="TM_PBP1_LivM_like"/>
    <property type="match status" value="1"/>
</dbReference>
<dbReference type="GO" id="GO:0005524">
    <property type="term" value="F:ATP binding"/>
    <property type="evidence" value="ECO:0007669"/>
    <property type="project" value="UniProtKB-KW"/>
</dbReference>
<protein>
    <submittedName>
        <fullName evidence="11">Branched-chain amino acid ABC transporter ATP-binding protein/permease</fullName>
    </submittedName>
</protein>
<dbReference type="Pfam" id="PF12399">
    <property type="entry name" value="BCA_ABC_TP_C"/>
    <property type="match status" value="1"/>
</dbReference>
<dbReference type="GO" id="GO:0005886">
    <property type="term" value="C:plasma membrane"/>
    <property type="evidence" value="ECO:0007669"/>
    <property type="project" value="UniProtKB-SubCell"/>
</dbReference>
<keyword evidence="5" id="KW-0547">Nucleotide-binding</keyword>
<feature type="transmembrane region" description="Helical" evidence="9">
    <location>
        <begin position="290"/>
        <end position="312"/>
    </location>
</feature>
<feature type="domain" description="ABC transporter" evidence="10">
    <location>
        <begin position="350"/>
        <end position="597"/>
    </location>
</feature>
<dbReference type="InterPro" id="IPR043428">
    <property type="entry name" value="LivM-like"/>
</dbReference>
<evidence type="ECO:0000256" key="5">
    <source>
        <dbReference type="ARBA" id="ARBA00022741"/>
    </source>
</evidence>
<comment type="subcellular location">
    <subcellularLocation>
        <location evidence="1">Cell membrane</location>
        <topology evidence="1">Multi-pass membrane protein</topology>
    </subcellularLocation>
</comment>
<keyword evidence="12" id="KW-1185">Reference proteome</keyword>
<evidence type="ECO:0000256" key="4">
    <source>
        <dbReference type="ARBA" id="ARBA00022692"/>
    </source>
</evidence>
<dbReference type="PANTHER" id="PTHR30482">
    <property type="entry name" value="HIGH-AFFINITY BRANCHED-CHAIN AMINO ACID TRANSPORT SYSTEM PERMEASE"/>
    <property type="match status" value="1"/>
</dbReference>
<dbReference type="InterPro" id="IPR032823">
    <property type="entry name" value="BCA_ABC_TP_C"/>
</dbReference>
<keyword evidence="4 9" id="KW-0812">Transmembrane</keyword>
<evidence type="ECO:0000256" key="9">
    <source>
        <dbReference type="SAM" id="Phobius"/>
    </source>
</evidence>
<keyword evidence="8 9" id="KW-0472">Membrane</keyword>
<dbReference type="GO" id="GO:0015658">
    <property type="term" value="F:branched-chain amino acid transmembrane transporter activity"/>
    <property type="evidence" value="ECO:0007669"/>
    <property type="project" value="InterPro"/>
</dbReference>
<dbReference type="PANTHER" id="PTHR30482:SF20">
    <property type="entry name" value="HIGH-AFFINITY BRANCHED-CHAIN AMINO ACID TRANSPORT SYSTEM PERMEASE PROTEIN LIVM"/>
    <property type="match status" value="1"/>
</dbReference>
<dbReference type="PROSITE" id="PS50893">
    <property type="entry name" value="ABC_TRANSPORTER_2"/>
    <property type="match status" value="1"/>
</dbReference>
<feature type="transmembrane region" description="Helical" evidence="9">
    <location>
        <begin position="65"/>
        <end position="85"/>
    </location>
</feature>
<proteinExistence type="predicted"/>